<keyword evidence="2" id="KW-1133">Transmembrane helix</keyword>
<keyword evidence="2" id="KW-0812">Transmembrane</keyword>
<evidence type="ECO:0000256" key="2">
    <source>
        <dbReference type="SAM" id="Phobius"/>
    </source>
</evidence>
<dbReference type="Gene3D" id="3.60.21.10">
    <property type="match status" value="1"/>
</dbReference>
<name>A0A934QC20_9MICO</name>
<proteinExistence type="predicted"/>
<dbReference type="SUPFAM" id="SSF56300">
    <property type="entry name" value="Metallo-dependent phosphatases"/>
    <property type="match status" value="1"/>
</dbReference>
<organism evidence="3 4">
    <name type="scientific">Leucobacter edaphi</name>
    <dbReference type="NCBI Taxonomy" id="2796472"/>
    <lineage>
        <taxon>Bacteria</taxon>
        <taxon>Bacillati</taxon>
        <taxon>Actinomycetota</taxon>
        <taxon>Actinomycetes</taxon>
        <taxon>Micrococcales</taxon>
        <taxon>Microbacteriaceae</taxon>
        <taxon>Leucobacter</taxon>
    </lineage>
</organism>
<protein>
    <recommendedName>
        <fullName evidence="5">Calcineurin-like phosphoesterase domain-containing protein</fullName>
    </recommendedName>
</protein>
<dbReference type="RefSeq" id="WP_200132096.1">
    <property type="nucleotide sequence ID" value="NZ_JAEHOI010000006.1"/>
</dbReference>
<feature type="compositionally biased region" description="Low complexity" evidence="1">
    <location>
        <begin position="857"/>
        <end position="882"/>
    </location>
</feature>
<sequence length="1011" mass="104314">MFRTTRTSRLTGRRRGVLAGGAILAIAGGLLAVPGTPAPASAAPVEFVENFDGAPAADQAPGDWTVEHTNTAGMKPGWQGWSFHSTDEIVATWDGAGDRSSFSKGTGLVAVVESDKNRPTTGNFDSTLWSPQVQLSSSARAVEIGFDSHYKQGQAPQNARLVARFDGGDAKTVQNFAANRLNESAKFTVDVPAGAKTVQFGWSYLQSSNNWFWMIDNVRAVEAAPAAVTPVLESARKPVAPAGGAARIELSGLRAGQQLSASVGAGSAAHTVPVPAANADGRAAFDVAIPADQAPGVIPVRISGPDANPLDLGITVLAGKQPAYHSSEQQFWHSGFEGGPAQGEWKSTGASAWEMIDRAASLEKYGTDRRHAFTRASGTMAVAESSKAAFDGALSSPAIPVTGATGGPLELRLDSHLLRRGDGATSAKITAIYDTGARAELAAYGAEDRESEQLRIPLDIPSGAKTVTLEFAFTAPQGSGSWRIDDVELVRPLAPLAEAAQPSAVVDVFSDVQGSNLRLQSQVLPGLRALQPAAKTVVANGDLTSQGTDFQYTNYFNAFNRGGGDQYPTKISTIGNHEFFGANGSETYISRFLDRTGMRALGAEGADPAHAGLWGEVLVDGQLPVLWIGSEHHDYPSHVGSGPFVEMSDQQFTWLQGRLAHWREQNTPVVLFSHHVFNDSVSGTYARFYQGDFSSDTARLEGLLAQNPNVTVLTSHTHWAPELNDWSVEQRFDPAAKHGPTIVNTAAVTTQYGPVGDWEEGPVAGADPVGLRVGLYEDRLRVTAYAFGAGGAAKEVKHIDVPRPGEAPVDPEPQPEPAVSLGATSVAQGGELAVTGTGFQADEQLTVTLAPAGGSGDSADPASADGAPAARSARAAAPAASPVTAETRATANADGAFRATLTVPAEAPAGAYEVTVRRADGTTVAPLAFAVTASGTGPGEGPGGTPSPENGGDAGAGTDPAPGSPAAGEKVPAKTGGGLATTGGPVLVTAALLAALAAAAGGVVLLRRRAA</sequence>
<keyword evidence="4" id="KW-1185">Reference proteome</keyword>
<evidence type="ECO:0000313" key="3">
    <source>
        <dbReference type="EMBL" id="MBK0421889.1"/>
    </source>
</evidence>
<feature type="region of interest" description="Disordered" evidence="1">
    <location>
        <begin position="850"/>
        <end position="884"/>
    </location>
</feature>
<dbReference type="Proteomes" id="UP000618733">
    <property type="component" value="Unassembled WGS sequence"/>
</dbReference>
<comment type="caution">
    <text evidence="3">The sequence shown here is derived from an EMBL/GenBank/DDBJ whole genome shotgun (WGS) entry which is preliminary data.</text>
</comment>
<reference evidence="3" key="1">
    <citation type="submission" date="2020-12" db="EMBL/GenBank/DDBJ databases">
        <title>Leucobacter sp. CAS2, isolated from Chromium sludge.</title>
        <authorList>
            <person name="Xu Z."/>
        </authorList>
    </citation>
    <scope>NUCLEOTIDE SEQUENCE</scope>
    <source>
        <strain evidence="3">CSA2</strain>
    </source>
</reference>
<dbReference type="Gene3D" id="2.60.120.200">
    <property type="match status" value="1"/>
</dbReference>
<accession>A0A934QC20</accession>
<feature type="compositionally biased region" description="Low complexity" evidence="1">
    <location>
        <begin position="946"/>
        <end position="968"/>
    </location>
</feature>
<feature type="region of interest" description="Disordered" evidence="1">
    <location>
        <begin position="932"/>
        <end position="978"/>
    </location>
</feature>
<evidence type="ECO:0000256" key="1">
    <source>
        <dbReference type="SAM" id="MobiDB-lite"/>
    </source>
</evidence>
<dbReference type="EMBL" id="JAEHOI010000006">
    <property type="protein sequence ID" value="MBK0421889.1"/>
    <property type="molecule type" value="Genomic_DNA"/>
</dbReference>
<dbReference type="PROSITE" id="PS51318">
    <property type="entry name" value="TAT"/>
    <property type="match status" value="1"/>
</dbReference>
<dbReference type="InterPro" id="IPR029052">
    <property type="entry name" value="Metallo-depent_PP-like"/>
</dbReference>
<dbReference type="AlphaFoldDB" id="A0A934QC20"/>
<gene>
    <name evidence="3" type="ORF">JD292_07355</name>
</gene>
<evidence type="ECO:0000313" key="4">
    <source>
        <dbReference type="Proteomes" id="UP000618733"/>
    </source>
</evidence>
<evidence type="ECO:0008006" key="5">
    <source>
        <dbReference type="Google" id="ProtNLM"/>
    </source>
</evidence>
<keyword evidence="2" id="KW-0472">Membrane</keyword>
<feature type="transmembrane region" description="Helical" evidence="2">
    <location>
        <begin position="986"/>
        <end position="1006"/>
    </location>
</feature>
<dbReference type="InterPro" id="IPR006311">
    <property type="entry name" value="TAT_signal"/>
</dbReference>